<reference evidence="2 3" key="1">
    <citation type="submission" date="2019-07" db="EMBL/GenBank/DDBJ databases">
        <title>Whole genome shotgun sequence of Pseudonocardia asaccharolytica NBRC 16224.</title>
        <authorList>
            <person name="Hosoyama A."/>
            <person name="Uohara A."/>
            <person name="Ohji S."/>
            <person name="Ichikawa N."/>
        </authorList>
    </citation>
    <scope>NUCLEOTIDE SEQUENCE [LARGE SCALE GENOMIC DNA]</scope>
    <source>
        <strain evidence="2 3">NBRC 16224</strain>
    </source>
</reference>
<dbReference type="Gene3D" id="3.40.630.30">
    <property type="match status" value="1"/>
</dbReference>
<comment type="caution">
    <text evidence="2">The sequence shown here is derived from an EMBL/GenBank/DDBJ whole genome shotgun (WGS) entry which is preliminary data.</text>
</comment>
<dbReference type="GO" id="GO:0016747">
    <property type="term" value="F:acyltransferase activity, transferring groups other than amino-acyl groups"/>
    <property type="evidence" value="ECO:0007669"/>
    <property type="project" value="InterPro"/>
</dbReference>
<accession>A0A511D2C0</accession>
<dbReference type="STRING" id="1123024.GCA_000423625_01627"/>
<evidence type="ECO:0000313" key="3">
    <source>
        <dbReference type="Proteomes" id="UP000321328"/>
    </source>
</evidence>
<dbReference type="InterPro" id="IPR016181">
    <property type="entry name" value="Acyl_CoA_acyltransferase"/>
</dbReference>
<dbReference type="PANTHER" id="PTHR34129">
    <property type="entry name" value="BLR1139 PROTEIN"/>
    <property type="match status" value="1"/>
</dbReference>
<keyword evidence="3" id="KW-1185">Reference proteome</keyword>
<dbReference type="SUPFAM" id="SSF55729">
    <property type="entry name" value="Acyl-CoA N-acyltransferases (Nat)"/>
    <property type="match status" value="1"/>
</dbReference>
<dbReference type="Gene3D" id="3.20.170.20">
    <property type="entry name" value="Protein of unknown function DUF952"/>
    <property type="match status" value="1"/>
</dbReference>
<dbReference type="SUPFAM" id="SSF56399">
    <property type="entry name" value="ADP-ribosylation"/>
    <property type="match status" value="1"/>
</dbReference>
<evidence type="ECO:0000259" key="1">
    <source>
        <dbReference type="PROSITE" id="PS51186"/>
    </source>
</evidence>
<dbReference type="AlphaFoldDB" id="A0A511D2C0"/>
<sequence length="380" mass="41088">MLTPVNTPATLLHLCTRAEWRAALSTGVVAPPSLSEVGFVHLSTPEQVALPATRLFPDRRDLLLLAVDQASLAASGIEMRWEPGLPGDPDTMRFPHAYGPVPTSAVVAVQTYRPRPDGRFDDPPAPPDRADHAGRLRAFAESLPRRLATTEIPVSGGVALLQAKLPWSRALNQLLLDDPTSGAEVIAEADRVLGRAGRPHRCVTLRGPDPGPVADELRRHGWWVRREAVLARELGRDPADRCPDHRVEPAELADVRPLWTSAWRAEPRDHGRRPPDRFPLDDTALDVRYVAVRDEHGTVVAAAALQIDGATAVLDAVASDGAHRREEHAEALLRGAAAIAGHAGCDLLGLDALVADWPRHGYPRRGFSAVAETWTAGRAG</sequence>
<dbReference type="Proteomes" id="UP000321328">
    <property type="component" value="Unassembled WGS sequence"/>
</dbReference>
<evidence type="ECO:0000313" key="2">
    <source>
        <dbReference type="EMBL" id="GEL17048.1"/>
    </source>
</evidence>
<protein>
    <recommendedName>
        <fullName evidence="1">N-acetyltransferase domain-containing protein</fullName>
    </recommendedName>
</protein>
<proteinExistence type="predicted"/>
<dbReference type="InterPro" id="IPR000182">
    <property type="entry name" value="GNAT_dom"/>
</dbReference>
<dbReference type="InterPro" id="IPR009297">
    <property type="entry name" value="DUF952"/>
</dbReference>
<dbReference type="PROSITE" id="PS51186">
    <property type="entry name" value="GNAT"/>
    <property type="match status" value="1"/>
</dbReference>
<dbReference type="PANTHER" id="PTHR34129:SF1">
    <property type="entry name" value="DUF952 DOMAIN-CONTAINING PROTEIN"/>
    <property type="match status" value="1"/>
</dbReference>
<dbReference type="EMBL" id="BJVI01000005">
    <property type="protein sequence ID" value="GEL17048.1"/>
    <property type="molecule type" value="Genomic_DNA"/>
</dbReference>
<feature type="domain" description="N-acetyltransferase" evidence="1">
    <location>
        <begin position="250"/>
        <end position="380"/>
    </location>
</feature>
<name>A0A511D2C0_9PSEU</name>
<gene>
    <name evidence="2" type="ORF">PA7_08850</name>
</gene>
<organism evidence="2 3">
    <name type="scientific">Pseudonocardia asaccharolytica DSM 44247 = NBRC 16224</name>
    <dbReference type="NCBI Taxonomy" id="1123024"/>
    <lineage>
        <taxon>Bacteria</taxon>
        <taxon>Bacillati</taxon>
        <taxon>Actinomycetota</taxon>
        <taxon>Actinomycetes</taxon>
        <taxon>Pseudonocardiales</taxon>
        <taxon>Pseudonocardiaceae</taxon>
        <taxon>Pseudonocardia</taxon>
    </lineage>
</organism>
<dbReference type="Pfam" id="PF06108">
    <property type="entry name" value="DUF952"/>
    <property type="match status" value="1"/>
</dbReference>